<protein>
    <submittedName>
        <fullName evidence="2">Outer membrane protein assembly factor BamE</fullName>
    </submittedName>
</protein>
<organism evidence="2 3">
    <name type="scientific">Candidatus Manganitrophus noduliformans</name>
    <dbReference type="NCBI Taxonomy" id="2606439"/>
    <lineage>
        <taxon>Bacteria</taxon>
        <taxon>Pseudomonadati</taxon>
        <taxon>Nitrospirota</taxon>
        <taxon>Nitrospiria</taxon>
        <taxon>Candidatus Troglogloeales</taxon>
        <taxon>Candidatus Manganitrophaceae</taxon>
        <taxon>Candidatus Manganitrophus</taxon>
    </lineage>
</organism>
<dbReference type="Proteomes" id="UP000534783">
    <property type="component" value="Unassembled WGS sequence"/>
</dbReference>
<dbReference type="EMBL" id="VTOW01000001">
    <property type="protein sequence ID" value="NKE69299.1"/>
    <property type="molecule type" value="Genomic_DNA"/>
</dbReference>
<evidence type="ECO:0000313" key="3">
    <source>
        <dbReference type="Proteomes" id="UP000534783"/>
    </source>
</evidence>
<evidence type="ECO:0000313" key="2">
    <source>
        <dbReference type="EMBL" id="NKE69299.1"/>
    </source>
</evidence>
<keyword evidence="1" id="KW-1133">Transmembrane helix</keyword>
<proteinExistence type="predicted"/>
<dbReference type="RefSeq" id="WP_168057612.1">
    <property type="nucleotide sequence ID" value="NZ_VTOW01000001.1"/>
</dbReference>
<keyword evidence="1" id="KW-0812">Transmembrane</keyword>
<keyword evidence="1" id="KW-0472">Membrane</keyword>
<sequence length="135" mass="14866">MNGETNLNQVRLIRRGAWALVGLMLLGAVGCGGPSYKFYKATWFGKLKPGMSREAVTELIGTPAEIARRQTEDELREVWVYHVKNLNPQNHLYPTIRLLVFSNGTMVALDPVNPYSPDLVPRTVSTSEGTPAAAP</sequence>
<accession>A0A7X6DLC1</accession>
<reference evidence="2 3" key="1">
    <citation type="journal article" date="2020" name="Nature">
        <title>Bacterial chemolithoautotrophy via manganese oxidation.</title>
        <authorList>
            <person name="Yu H."/>
            <person name="Leadbetter J.R."/>
        </authorList>
    </citation>
    <scope>NUCLEOTIDE SEQUENCE [LARGE SCALE GENOMIC DNA]</scope>
    <source>
        <strain evidence="2 3">Mn-1</strain>
    </source>
</reference>
<comment type="caution">
    <text evidence="2">The sequence shown here is derived from an EMBL/GenBank/DDBJ whole genome shotgun (WGS) entry which is preliminary data.</text>
</comment>
<dbReference type="AlphaFoldDB" id="A0A7X6DLC1"/>
<evidence type="ECO:0000256" key="1">
    <source>
        <dbReference type="SAM" id="Phobius"/>
    </source>
</evidence>
<feature type="transmembrane region" description="Helical" evidence="1">
    <location>
        <begin position="17"/>
        <end position="39"/>
    </location>
</feature>
<name>A0A7X6DLC1_9BACT</name>
<keyword evidence="3" id="KW-1185">Reference proteome</keyword>
<gene>
    <name evidence="2" type="ORF">MNODULE_00840</name>
</gene>